<organism evidence="2 3">
    <name type="scientific">Paenibacillus gallinarum</name>
    <dbReference type="NCBI Taxonomy" id="2762232"/>
    <lineage>
        <taxon>Bacteria</taxon>
        <taxon>Bacillati</taxon>
        <taxon>Bacillota</taxon>
        <taxon>Bacilli</taxon>
        <taxon>Bacillales</taxon>
        <taxon>Paenibacillaceae</taxon>
        <taxon>Paenibacillus</taxon>
    </lineage>
</organism>
<evidence type="ECO:0000259" key="1">
    <source>
        <dbReference type="PROSITE" id="PS51186"/>
    </source>
</evidence>
<dbReference type="Pfam" id="PF00583">
    <property type="entry name" value="Acetyltransf_1"/>
    <property type="match status" value="1"/>
</dbReference>
<dbReference type="InterPro" id="IPR052829">
    <property type="entry name" value="N-acetyltransferase_domain"/>
</dbReference>
<sequence length="154" mass="18224">MVTLDPMNQEEFQQYMRYAIKDYAKDKTISGNWSEEEAMDRSEQEFSRLLPKGEKTEFNHLYSIFDKEQLLGMIWIAPESSTNYKEGFIYDFVIWEKYQGQGYGKQAMKEIEMKAKELGMEKIQLHVFGHNQVARGLYEKMGYEITNIKMAKTI</sequence>
<gene>
    <name evidence="2" type="ORF">H9647_10595</name>
</gene>
<dbReference type="Proteomes" id="UP000608071">
    <property type="component" value="Unassembled WGS sequence"/>
</dbReference>
<dbReference type="CDD" id="cd04301">
    <property type="entry name" value="NAT_SF"/>
    <property type="match status" value="1"/>
</dbReference>
<dbReference type="PANTHER" id="PTHR43259:SF1">
    <property type="entry name" value="N-ACETYLTRANSFERASE DOMAIN-CONTAINING PROTEIN"/>
    <property type="match status" value="1"/>
</dbReference>
<dbReference type="RefSeq" id="WP_191799739.1">
    <property type="nucleotide sequence ID" value="NZ_JACSQL010000003.1"/>
</dbReference>
<evidence type="ECO:0000313" key="2">
    <source>
        <dbReference type="EMBL" id="MBD7968515.1"/>
    </source>
</evidence>
<proteinExistence type="predicted"/>
<keyword evidence="3" id="KW-1185">Reference proteome</keyword>
<dbReference type="InterPro" id="IPR000182">
    <property type="entry name" value="GNAT_dom"/>
</dbReference>
<dbReference type="PROSITE" id="PS51186">
    <property type="entry name" value="GNAT"/>
    <property type="match status" value="1"/>
</dbReference>
<accession>A0ABR8SYF4</accession>
<comment type="caution">
    <text evidence="2">The sequence shown here is derived from an EMBL/GenBank/DDBJ whole genome shotgun (WGS) entry which is preliminary data.</text>
</comment>
<feature type="domain" description="N-acetyltransferase" evidence="1">
    <location>
        <begin position="2"/>
        <end position="154"/>
    </location>
</feature>
<dbReference type="Gene3D" id="3.40.630.30">
    <property type="match status" value="1"/>
</dbReference>
<name>A0ABR8SYF4_9BACL</name>
<dbReference type="PANTHER" id="PTHR43259">
    <property type="entry name" value="SPT10P"/>
    <property type="match status" value="1"/>
</dbReference>
<dbReference type="EMBL" id="JACSQL010000003">
    <property type="protein sequence ID" value="MBD7968515.1"/>
    <property type="molecule type" value="Genomic_DNA"/>
</dbReference>
<dbReference type="InterPro" id="IPR016181">
    <property type="entry name" value="Acyl_CoA_acyltransferase"/>
</dbReference>
<evidence type="ECO:0000313" key="3">
    <source>
        <dbReference type="Proteomes" id="UP000608071"/>
    </source>
</evidence>
<protein>
    <submittedName>
        <fullName evidence="2">GNAT family N-acetyltransferase</fullName>
    </submittedName>
</protein>
<dbReference type="SUPFAM" id="SSF55729">
    <property type="entry name" value="Acyl-CoA N-acyltransferases (Nat)"/>
    <property type="match status" value="1"/>
</dbReference>
<reference evidence="2 3" key="1">
    <citation type="submission" date="2020-08" db="EMBL/GenBank/DDBJ databases">
        <title>A Genomic Blueprint of the Chicken Gut Microbiome.</title>
        <authorList>
            <person name="Gilroy R."/>
            <person name="Ravi A."/>
            <person name="Getino M."/>
            <person name="Pursley I."/>
            <person name="Horton D.L."/>
            <person name="Alikhan N.-F."/>
            <person name="Baker D."/>
            <person name="Gharbi K."/>
            <person name="Hall N."/>
            <person name="Watson M."/>
            <person name="Adriaenssens E.M."/>
            <person name="Foster-Nyarko E."/>
            <person name="Jarju S."/>
            <person name="Secka A."/>
            <person name="Antonio M."/>
            <person name="Oren A."/>
            <person name="Chaudhuri R."/>
            <person name="La Ragione R.M."/>
            <person name="Hildebrand F."/>
            <person name="Pallen M.J."/>
        </authorList>
    </citation>
    <scope>NUCLEOTIDE SEQUENCE [LARGE SCALE GENOMIC DNA]</scope>
    <source>
        <strain evidence="2 3">Sa2BVA9</strain>
    </source>
</reference>